<keyword evidence="3" id="KW-1185">Reference proteome</keyword>
<organism evidence="2 3">
    <name type="scientific">Amborella trichopoda</name>
    <dbReference type="NCBI Taxonomy" id="13333"/>
    <lineage>
        <taxon>Eukaryota</taxon>
        <taxon>Viridiplantae</taxon>
        <taxon>Streptophyta</taxon>
        <taxon>Embryophyta</taxon>
        <taxon>Tracheophyta</taxon>
        <taxon>Spermatophyta</taxon>
        <taxon>Magnoliopsida</taxon>
        <taxon>Amborellales</taxon>
        <taxon>Amborellaceae</taxon>
        <taxon>Amborella</taxon>
    </lineage>
</organism>
<sequence length="80" mass="8617">MGCWSEVGCSREVAERCGIAVRKKGRQQCGGCDSRDEGEWEEGLGRVEGEGDGDPGEGKRKRVQQTGKGYTLPAVATGWQ</sequence>
<name>W1PRY5_AMBTC</name>
<accession>W1PRY5</accession>
<proteinExistence type="predicted"/>
<evidence type="ECO:0000313" key="3">
    <source>
        <dbReference type="Proteomes" id="UP000017836"/>
    </source>
</evidence>
<feature type="region of interest" description="Disordered" evidence="1">
    <location>
        <begin position="27"/>
        <end position="80"/>
    </location>
</feature>
<dbReference type="HOGENOM" id="CLU_2592941_0_0_1"/>
<dbReference type="Proteomes" id="UP000017836">
    <property type="component" value="Unassembled WGS sequence"/>
</dbReference>
<reference evidence="3" key="1">
    <citation type="journal article" date="2013" name="Science">
        <title>The Amborella genome and the evolution of flowering plants.</title>
        <authorList>
            <consortium name="Amborella Genome Project"/>
        </authorList>
    </citation>
    <scope>NUCLEOTIDE SEQUENCE [LARGE SCALE GENOMIC DNA]</scope>
</reference>
<dbReference type="EMBL" id="KI392812">
    <property type="protein sequence ID" value="ERN10604.1"/>
    <property type="molecule type" value="Genomic_DNA"/>
</dbReference>
<gene>
    <name evidence="2" type="ORF">AMTR_s00028p00148940</name>
</gene>
<evidence type="ECO:0000256" key="1">
    <source>
        <dbReference type="SAM" id="MobiDB-lite"/>
    </source>
</evidence>
<dbReference type="Gramene" id="ERN10604">
    <property type="protein sequence ID" value="ERN10604"/>
    <property type="gene ID" value="AMTR_s00028p00148940"/>
</dbReference>
<protein>
    <submittedName>
        <fullName evidence="2">Uncharacterized protein</fullName>
    </submittedName>
</protein>
<feature type="compositionally biased region" description="Basic and acidic residues" evidence="1">
    <location>
        <begin position="33"/>
        <end position="49"/>
    </location>
</feature>
<dbReference type="AlphaFoldDB" id="W1PRY5"/>
<evidence type="ECO:0000313" key="2">
    <source>
        <dbReference type="EMBL" id="ERN10604.1"/>
    </source>
</evidence>